<dbReference type="SUPFAM" id="SSF52172">
    <property type="entry name" value="CheY-like"/>
    <property type="match status" value="1"/>
</dbReference>
<keyword evidence="6" id="KW-0547">Nucleotide-binding</keyword>
<accession>A0A518DG59</accession>
<proteinExistence type="predicted"/>
<evidence type="ECO:0000313" key="20">
    <source>
        <dbReference type="Proteomes" id="UP000317429"/>
    </source>
</evidence>
<sequence>MIDDDPLVEVQVRRALHGLVPSIEARLSASDGLDLIRNARPDAVILDNILPDRLGIDTLAEIHRIDPRVPVIFVTARGSGSTAIEAMRLSAFDYLPKPIDPATLRCQVQRALELRRLLDAPPQQPANGSPAADADAESLVGDSPAMQHVFKAIGRIAMQDVPVLIRGEAGTGKEAVARAIHRHSGRAGSPFVCLRCSAFQGTDLDTELFGDGRPESGGVAAAAGGTLYLEEIAALTLPTQAKLLAIQQAWSRSGGREPTPCRVVASSAVDLEGLVRSGRLRSDLYYAISSFTIQLPPLRQRLTDLPLLIEQLLAQLCEVSPQHAAAPPRVSEEAYRVIARHTWPGNIDELRSVLKRSVVEAKGNVITSDYLKAVLARDPVVADGGPDTGSQNATDWDRFVDFRIDGGTEDLYAEAVAETDRKVLARVLRNTAGNQAHAARLLGITRASLRKKLRTLGISIQQVVESTAPS</sequence>
<evidence type="ECO:0000256" key="14">
    <source>
        <dbReference type="ARBA" id="ARBA00029881"/>
    </source>
</evidence>
<dbReference type="PRINTS" id="PR01590">
    <property type="entry name" value="HTHFIS"/>
</dbReference>
<dbReference type="SUPFAM" id="SSF46689">
    <property type="entry name" value="Homeodomain-like"/>
    <property type="match status" value="1"/>
</dbReference>
<dbReference type="PANTHER" id="PTHR32071:SF95">
    <property type="entry name" value="DNA-BINDING TRANSCRIPTIONAL REGULATOR NTRC"/>
    <property type="match status" value="1"/>
</dbReference>
<dbReference type="PANTHER" id="PTHR32071">
    <property type="entry name" value="TRANSCRIPTIONAL REGULATORY PROTEIN"/>
    <property type="match status" value="1"/>
</dbReference>
<comment type="subcellular location">
    <subcellularLocation>
        <location evidence="1">Cytoplasm</location>
    </subcellularLocation>
</comment>
<keyword evidence="11" id="KW-0010">Activator</keyword>
<dbReference type="Proteomes" id="UP000317429">
    <property type="component" value="Chromosome"/>
</dbReference>
<dbReference type="Pfam" id="PF00158">
    <property type="entry name" value="Sigma54_activat"/>
    <property type="match status" value="1"/>
</dbReference>
<dbReference type="SMART" id="SM00382">
    <property type="entry name" value="AAA"/>
    <property type="match status" value="1"/>
</dbReference>
<dbReference type="Gene3D" id="1.10.8.60">
    <property type="match status" value="1"/>
</dbReference>
<dbReference type="GO" id="GO:0000160">
    <property type="term" value="P:phosphorelay signal transduction system"/>
    <property type="evidence" value="ECO:0007669"/>
    <property type="project" value="UniProtKB-KW"/>
</dbReference>
<dbReference type="PROSITE" id="PS50045">
    <property type="entry name" value="SIGMA54_INTERACT_4"/>
    <property type="match status" value="1"/>
</dbReference>
<evidence type="ECO:0000256" key="15">
    <source>
        <dbReference type="ARBA" id="ARBA00031910"/>
    </source>
</evidence>
<keyword evidence="9" id="KW-0805">Transcription regulation</keyword>
<evidence type="ECO:0000256" key="10">
    <source>
        <dbReference type="ARBA" id="ARBA00023125"/>
    </source>
</evidence>
<dbReference type="GO" id="GO:0005524">
    <property type="term" value="F:ATP binding"/>
    <property type="evidence" value="ECO:0007669"/>
    <property type="project" value="UniProtKB-KW"/>
</dbReference>
<keyword evidence="3" id="KW-0963">Cytoplasm</keyword>
<keyword evidence="4" id="KW-0678">Repressor</keyword>
<evidence type="ECO:0000256" key="5">
    <source>
        <dbReference type="ARBA" id="ARBA00022553"/>
    </source>
</evidence>
<feature type="domain" description="Response regulatory" evidence="18">
    <location>
        <begin position="1"/>
        <end position="112"/>
    </location>
</feature>
<dbReference type="Pfam" id="PF02954">
    <property type="entry name" value="HTH_8"/>
    <property type="match status" value="1"/>
</dbReference>
<dbReference type="InterPro" id="IPR001789">
    <property type="entry name" value="Sig_transdc_resp-reg_receiver"/>
</dbReference>
<dbReference type="Gene3D" id="1.10.10.60">
    <property type="entry name" value="Homeodomain-like"/>
    <property type="match status" value="1"/>
</dbReference>
<dbReference type="InterPro" id="IPR002078">
    <property type="entry name" value="Sigma_54_int"/>
</dbReference>
<dbReference type="Gene3D" id="3.40.50.300">
    <property type="entry name" value="P-loop containing nucleotide triphosphate hydrolases"/>
    <property type="match status" value="1"/>
</dbReference>
<dbReference type="Gene3D" id="3.40.50.2300">
    <property type="match status" value="1"/>
</dbReference>
<evidence type="ECO:0000256" key="1">
    <source>
        <dbReference type="ARBA" id="ARBA00004496"/>
    </source>
</evidence>
<dbReference type="GO" id="GO:0006355">
    <property type="term" value="P:regulation of DNA-templated transcription"/>
    <property type="evidence" value="ECO:0007669"/>
    <property type="project" value="InterPro"/>
</dbReference>
<evidence type="ECO:0000259" key="17">
    <source>
        <dbReference type="PROSITE" id="PS50045"/>
    </source>
</evidence>
<dbReference type="EMBL" id="CP036291">
    <property type="protein sequence ID" value="QDU90458.1"/>
    <property type="molecule type" value="Genomic_DNA"/>
</dbReference>
<dbReference type="SMART" id="SM00448">
    <property type="entry name" value="REC"/>
    <property type="match status" value="1"/>
</dbReference>
<evidence type="ECO:0000256" key="11">
    <source>
        <dbReference type="ARBA" id="ARBA00023159"/>
    </source>
</evidence>
<protein>
    <recommendedName>
        <fullName evidence="2">DNA-binding transcriptional regulator NtrC</fullName>
    </recommendedName>
    <alternativeName>
        <fullName evidence="14">Nitrogen regulation protein NR(I)</fullName>
    </alternativeName>
    <alternativeName>
        <fullName evidence="15">Nitrogen regulator I</fullName>
    </alternativeName>
</protein>
<feature type="modified residue" description="4-aspartylphosphate" evidence="16">
    <location>
        <position position="47"/>
    </location>
</feature>
<dbReference type="KEGG" id="pnd:Pla175_38620"/>
<dbReference type="CDD" id="cd00009">
    <property type="entry name" value="AAA"/>
    <property type="match status" value="1"/>
</dbReference>
<evidence type="ECO:0000313" key="19">
    <source>
        <dbReference type="EMBL" id="QDU90458.1"/>
    </source>
</evidence>
<evidence type="ECO:0000256" key="2">
    <source>
        <dbReference type="ARBA" id="ARBA00019059"/>
    </source>
</evidence>
<dbReference type="AlphaFoldDB" id="A0A518DG59"/>
<dbReference type="Pfam" id="PF00072">
    <property type="entry name" value="Response_reg"/>
    <property type="match status" value="1"/>
</dbReference>
<dbReference type="InterPro" id="IPR002197">
    <property type="entry name" value="HTH_Fis"/>
</dbReference>
<keyword evidence="20" id="KW-1185">Reference proteome</keyword>
<dbReference type="PROSITE" id="PS50110">
    <property type="entry name" value="RESPONSE_REGULATORY"/>
    <property type="match status" value="1"/>
</dbReference>
<gene>
    <name evidence="19" type="primary">ntrC_3</name>
    <name evidence="19" type="ORF">Pla175_38620</name>
</gene>
<dbReference type="InterPro" id="IPR011006">
    <property type="entry name" value="CheY-like_superfamily"/>
</dbReference>
<keyword evidence="7" id="KW-0067">ATP-binding</keyword>
<dbReference type="InterPro" id="IPR025943">
    <property type="entry name" value="Sigma_54_int_dom_ATP-bd_2"/>
</dbReference>
<keyword evidence="10" id="KW-0238">DNA-binding</keyword>
<dbReference type="Pfam" id="PF25601">
    <property type="entry name" value="AAA_lid_14"/>
    <property type="match status" value="1"/>
</dbReference>
<dbReference type="InterPro" id="IPR003593">
    <property type="entry name" value="AAA+_ATPase"/>
</dbReference>
<evidence type="ECO:0000256" key="7">
    <source>
        <dbReference type="ARBA" id="ARBA00022840"/>
    </source>
</evidence>
<evidence type="ECO:0000256" key="16">
    <source>
        <dbReference type="PROSITE-ProRule" id="PRU00169"/>
    </source>
</evidence>
<evidence type="ECO:0000256" key="9">
    <source>
        <dbReference type="ARBA" id="ARBA00023015"/>
    </source>
</evidence>
<dbReference type="InterPro" id="IPR058031">
    <property type="entry name" value="AAA_lid_NorR"/>
</dbReference>
<dbReference type="GO" id="GO:0005737">
    <property type="term" value="C:cytoplasm"/>
    <property type="evidence" value="ECO:0007669"/>
    <property type="project" value="UniProtKB-SubCell"/>
</dbReference>
<reference evidence="19 20" key="1">
    <citation type="submission" date="2019-02" db="EMBL/GenBank/DDBJ databases">
        <title>Deep-cultivation of Planctomycetes and their phenomic and genomic characterization uncovers novel biology.</title>
        <authorList>
            <person name="Wiegand S."/>
            <person name="Jogler M."/>
            <person name="Boedeker C."/>
            <person name="Pinto D."/>
            <person name="Vollmers J."/>
            <person name="Rivas-Marin E."/>
            <person name="Kohn T."/>
            <person name="Peeters S.H."/>
            <person name="Heuer A."/>
            <person name="Rast P."/>
            <person name="Oberbeckmann S."/>
            <person name="Bunk B."/>
            <person name="Jeske O."/>
            <person name="Meyerdierks A."/>
            <person name="Storesund J.E."/>
            <person name="Kallscheuer N."/>
            <person name="Luecker S."/>
            <person name="Lage O.M."/>
            <person name="Pohl T."/>
            <person name="Merkel B.J."/>
            <person name="Hornburger P."/>
            <person name="Mueller R.-W."/>
            <person name="Bruemmer F."/>
            <person name="Labrenz M."/>
            <person name="Spormann A.M."/>
            <person name="Op den Camp H."/>
            <person name="Overmann J."/>
            <person name="Amann R."/>
            <person name="Jetten M.S.M."/>
            <person name="Mascher T."/>
            <person name="Medema M.H."/>
            <person name="Devos D.P."/>
            <person name="Kaster A.-K."/>
            <person name="Ovreas L."/>
            <person name="Rohde M."/>
            <person name="Galperin M.Y."/>
            <person name="Jogler C."/>
        </authorList>
    </citation>
    <scope>NUCLEOTIDE SEQUENCE [LARGE SCALE GENOMIC DNA]</scope>
    <source>
        <strain evidence="19 20">Pla175</strain>
    </source>
</reference>
<evidence type="ECO:0000256" key="8">
    <source>
        <dbReference type="ARBA" id="ARBA00023012"/>
    </source>
</evidence>
<evidence type="ECO:0000256" key="3">
    <source>
        <dbReference type="ARBA" id="ARBA00022490"/>
    </source>
</evidence>
<dbReference type="SUPFAM" id="SSF52540">
    <property type="entry name" value="P-loop containing nucleoside triphosphate hydrolases"/>
    <property type="match status" value="1"/>
</dbReference>
<dbReference type="PROSITE" id="PS00676">
    <property type="entry name" value="SIGMA54_INTERACT_2"/>
    <property type="match status" value="1"/>
</dbReference>
<dbReference type="GO" id="GO:0043565">
    <property type="term" value="F:sequence-specific DNA binding"/>
    <property type="evidence" value="ECO:0007669"/>
    <property type="project" value="InterPro"/>
</dbReference>
<dbReference type="InterPro" id="IPR009057">
    <property type="entry name" value="Homeodomain-like_sf"/>
</dbReference>
<name>A0A518DG59_9BACT</name>
<evidence type="ECO:0000256" key="12">
    <source>
        <dbReference type="ARBA" id="ARBA00023163"/>
    </source>
</evidence>
<evidence type="ECO:0000256" key="13">
    <source>
        <dbReference type="ARBA" id="ARBA00023231"/>
    </source>
</evidence>
<dbReference type="RefSeq" id="WP_231954545.1">
    <property type="nucleotide sequence ID" value="NZ_CP036291.1"/>
</dbReference>
<keyword evidence="13" id="KW-0535">Nitrogen fixation</keyword>
<keyword evidence="5 16" id="KW-0597">Phosphoprotein</keyword>
<evidence type="ECO:0000256" key="4">
    <source>
        <dbReference type="ARBA" id="ARBA00022491"/>
    </source>
</evidence>
<keyword evidence="8" id="KW-0902">Two-component regulatory system</keyword>
<evidence type="ECO:0000259" key="18">
    <source>
        <dbReference type="PROSITE" id="PS50110"/>
    </source>
</evidence>
<dbReference type="InterPro" id="IPR027417">
    <property type="entry name" value="P-loop_NTPase"/>
</dbReference>
<feature type="domain" description="Sigma-54 factor interaction" evidence="17">
    <location>
        <begin position="139"/>
        <end position="359"/>
    </location>
</feature>
<organism evidence="19 20">
    <name type="scientific">Pirellulimonas nuda</name>
    <dbReference type="NCBI Taxonomy" id="2528009"/>
    <lineage>
        <taxon>Bacteria</taxon>
        <taxon>Pseudomonadati</taxon>
        <taxon>Planctomycetota</taxon>
        <taxon>Planctomycetia</taxon>
        <taxon>Pirellulales</taxon>
        <taxon>Lacipirellulaceae</taxon>
        <taxon>Pirellulimonas</taxon>
    </lineage>
</organism>
<evidence type="ECO:0000256" key="6">
    <source>
        <dbReference type="ARBA" id="ARBA00022741"/>
    </source>
</evidence>
<keyword evidence="12" id="KW-0804">Transcription</keyword>